<keyword evidence="2" id="KW-1185">Reference proteome</keyword>
<evidence type="ECO:0000313" key="2">
    <source>
        <dbReference type="Proteomes" id="UP000805193"/>
    </source>
</evidence>
<organism evidence="1 2">
    <name type="scientific">Ixodes persulcatus</name>
    <name type="common">Taiga tick</name>
    <dbReference type="NCBI Taxonomy" id="34615"/>
    <lineage>
        <taxon>Eukaryota</taxon>
        <taxon>Metazoa</taxon>
        <taxon>Ecdysozoa</taxon>
        <taxon>Arthropoda</taxon>
        <taxon>Chelicerata</taxon>
        <taxon>Arachnida</taxon>
        <taxon>Acari</taxon>
        <taxon>Parasitiformes</taxon>
        <taxon>Ixodida</taxon>
        <taxon>Ixodoidea</taxon>
        <taxon>Ixodidae</taxon>
        <taxon>Ixodinae</taxon>
        <taxon>Ixodes</taxon>
    </lineage>
</organism>
<protein>
    <submittedName>
        <fullName evidence="1">Uncharacterized protein</fullName>
    </submittedName>
</protein>
<dbReference type="EMBL" id="JABSTQ010010641">
    <property type="protein sequence ID" value="KAG0419292.1"/>
    <property type="molecule type" value="Genomic_DNA"/>
</dbReference>
<gene>
    <name evidence="1" type="ORF">HPB47_004219</name>
</gene>
<dbReference type="Proteomes" id="UP000805193">
    <property type="component" value="Unassembled WGS sequence"/>
</dbReference>
<sequence>MRDLDGQPRQEGTLKVQAGTKKTRPATLSPRKKKESDREQLKGQKEDLVERNGSPSVGDMGRDKAEASNEVDTEATPTAPVEYFPVLGEVEVKATEVVHRVLPDWLSNPEKIESRVKKGKTSSAKLDNFHGSLSPEMLAALAANKIRRLFPVQEKVVPWLLSPAQRRCFLPPRDICVSAPTGSGKTLAYVIPIVESLKPRVVRAVRAVVVLPVKELAAQVQAVFQQYLRGTSLRSQLVTGTKPFSEEQLSLVHKNARGYSSLVDIIVATPGRLLDHIRKTPGFSLRLLKFFVLDEADRVIEDVRTTLIPEVEQAVFGADKCNCCCGRASGNGRLYTQPLTVCSLQRCREPAQKLLYSATLTQDPEKLQSLMLFQPKLFTAAGKDGKRDPAAERAAFAGKYTTPQGLSEFYRVVQNAKKPLALWDLVANRGYTGTLCFTGTKDDAHRLCLVIKEMGGVRVEEFSSDLSATERARVLRKFASGGLDLLVCSNVLARGLDVANVRNVVCYDPPKYVKTYVHRVGRTARAGVPGTAVTFLRQGQLEAFQTMLGSAGKSPIESLEEGEAGLEAFHEKYRAALKAVEAAVGREKKVVQIGKKFKYARKAPLPRSAFGEKAAARRGTQ</sequence>
<name>A0AC60PGB8_IXOPE</name>
<comment type="caution">
    <text evidence="1">The sequence shown here is derived from an EMBL/GenBank/DDBJ whole genome shotgun (WGS) entry which is preliminary data.</text>
</comment>
<proteinExistence type="predicted"/>
<reference evidence="1 2" key="1">
    <citation type="journal article" date="2020" name="Cell">
        <title>Large-Scale Comparative Analyses of Tick Genomes Elucidate Their Genetic Diversity and Vector Capacities.</title>
        <authorList>
            <consortium name="Tick Genome and Microbiome Consortium (TIGMIC)"/>
            <person name="Jia N."/>
            <person name="Wang J."/>
            <person name="Shi W."/>
            <person name="Du L."/>
            <person name="Sun Y."/>
            <person name="Zhan W."/>
            <person name="Jiang J.F."/>
            <person name="Wang Q."/>
            <person name="Zhang B."/>
            <person name="Ji P."/>
            <person name="Bell-Sakyi L."/>
            <person name="Cui X.M."/>
            <person name="Yuan T.T."/>
            <person name="Jiang B.G."/>
            <person name="Yang W.F."/>
            <person name="Lam T.T."/>
            <person name="Chang Q.C."/>
            <person name="Ding S.J."/>
            <person name="Wang X.J."/>
            <person name="Zhu J.G."/>
            <person name="Ruan X.D."/>
            <person name="Zhao L."/>
            <person name="Wei J.T."/>
            <person name="Ye R.Z."/>
            <person name="Que T.C."/>
            <person name="Du C.H."/>
            <person name="Zhou Y.H."/>
            <person name="Cheng J.X."/>
            <person name="Dai P.F."/>
            <person name="Guo W.B."/>
            <person name="Han X.H."/>
            <person name="Huang E.J."/>
            <person name="Li L.F."/>
            <person name="Wei W."/>
            <person name="Gao Y.C."/>
            <person name="Liu J.Z."/>
            <person name="Shao H.Z."/>
            <person name="Wang X."/>
            <person name="Wang C.C."/>
            <person name="Yang T.C."/>
            <person name="Huo Q.B."/>
            <person name="Li W."/>
            <person name="Chen H.Y."/>
            <person name="Chen S.E."/>
            <person name="Zhou L.G."/>
            <person name="Ni X.B."/>
            <person name="Tian J.H."/>
            <person name="Sheng Y."/>
            <person name="Liu T."/>
            <person name="Pan Y.S."/>
            <person name="Xia L.Y."/>
            <person name="Li J."/>
            <person name="Zhao F."/>
            <person name="Cao W.C."/>
        </authorList>
    </citation>
    <scope>NUCLEOTIDE SEQUENCE [LARGE SCALE GENOMIC DNA]</scope>
    <source>
        <strain evidence="1">Iper-2018</strain>
    </source>
</reference>
<accession>A0AC60PGB8</accession>
<evidence type="ECO:0000313" key="1">
    <source>
        <dbReference type="EMBL" id="KAG0419292.1"/>
    </source>
</evidence>